<proteinExistence type="inferred from homology"/>
<dbReference type="PANTHER" id="PTHR35092">
    <property type="entry name" value="CHLORINASE MJ1651"/>
    <property type="match status" value="1"/>
</dbReference>
<accession>A0A497XI96</accession>
<evidence type="ECO:0000313" key="6">
    <source>
        <dbReference type="Proteomes" id="UP000268908"/>
    </source>
</evidence>
<evidence type="ECO:0000313" key="5">
    <source>
        <dbReference type="EMBL" id="RLJ67581.1"/>
    </source>
</evidence>
<dbReference type="EMBL" id="RCCI01000004">
    <property type="protein sequence ID" value="RLJ67581.1"/>
    <property type="molecule type" value="Genomic_DNA"/>
</dbReference>
<dbReference type="Proteomes" id="UP000268908">
    <property type="component" value="Unassembled WGS sequence"/>
</dbReference>
<evidence type="ECO:0000259" key="4">
    <source>
        <dbReference type="Pfam" id="PF20257"/>
    </source>
</evidence>
<dbReference type="Pfam" id="PF20257">
    <property type="entry name" value="SAM_HAT_C"/>
    <property type="match status" value="1"/>
</dbReference>
<dbReference type="Gene3D" id="3.40.50.10790">
    <property type="entry name" value="S-adenosyl-l-methionine hydroxide adenosyltransferase, N-terminal"/>
    <property type="match status" value="1"/>
</dbReference>
<dbReference type="SUPFAM" id="SSF102522">
    <property type="entry name" value="Bacterial fluorinating enzyme, N-terminal domain"/>
    <property type="match status" value="1"/>
</dbReference>
<evidence type="ECO:0000259" key="3">
    <source>
        <dbReference type="Pfam" id="PF01887"/>
    </source>
</evidence>
<dbReference type="Gene3D" id="2.40.30.90">
    <property type="entry name" value="Bacterial fluorinating enzyme like"/>
    <property type="match status" value="1"/>
</dbReference>
<feature type="domain" description="S-adenosyl-l-methionine hydroxide adenosyltransferase N-terminal" evidence="3">
    <location>
        <begin position="2"/>
        <end position="141"/>
    </location>
</feature>
<dbReference type="RefSeq" id="WP_121239561.1">
    <property type="nucleotide sequence ID" value="NZ_BHVV01000001.1"/>
</dbReference>
<evidence type="ECO:0000256" key="2">
    <source>
        <dbReference type="ARBA" id="ARBA00024035"/>
    </source>
</evidence>
<dbReference type="InterPro" id="IPR046470">
    <property type="entry name" value="SAM_HAT_C"/>
</dbReference>
<comment type="caution">
    <text evidence="5">The sequence shown here is derived from an EMBL/GenBank/DDBJ whole genome shotgun (WGS) entry which is preliminary data.</text>
</comment>
<dbReference type="SUPFAM" id="SSF101852">
    <property type="entry name" value="Bacterial fluorinating enzyme, C-terminal domain"/>
    <property type="match status" value="1"/>
</dbReference>
<evidence type="ECO:0000256" key="1">
    <source>
        <dbReference type="ARBA" id="ARBA00022691"/>
    </source>
</evidence>
<dbReference type="InterPro" id="IPR023228">
    <property type="entry name" value="SAM_OH_AdoTrfase_N_sf"/>
</dbReference>
<dbReference type="PANTHER" id="PTHR35092:SF1">
    <property type="entry name" value="CHLORINASE MJ1651"/>
    <property type="match status" value="1"/>
</dbReference>
<dbReference type="InterPro" id="IPR046469">
    <property type="entry name" value="SAM_HAT_N"/>
</dbReference>
<dbReference type="AlphaFoldDB" id="A0A497XI96"/>
<dbReference type="InterPro" id="IPR023227">
    <property type="entry name" value="SAM_OH_AdoTrfase_C_sf"/>
</dbReference>
<reference evidence="5 6" key="1">
    <citation type="submission" date="2018-10" db="EMBL/GenBank/DDBJ databases">
        <title>Genomic Encyclopedia of Type Strains, Phase IV (KMG-IV): sequencing the most valuable type-strain genomes for metagenomic binning, comparative biology and taxonomic classification.</title>
        <authorList>
            <person name="Goeker M."/>
        </authorList>
    </citation>
    <scope>NUCLEOTIDE SEQUENCE [LARGE SCALE GENOMIC DNA]</scope>
    <source>
        <strain evidence="5 6">DSM 26916</strain>
    </source>
</reference>
<dbReference type="PIRSF" id="PIRSF006779">
    <property type="entry name" value="UCP006779"/>
    <property type="match status" value="1"/>
</dbReference>
<sequence>MIVLFTDYGWRDPYVGQLKAVLAREAPGVAVIDLLHDAPDFNAHAGAHLLVALVPEFPVGSVFVCVVDPGVGDPRGAVAIEADGRWFVGPDNGLLSVVAARARQVRRFGIAWRPERLSASFHGRDLFAPVAAWIAAGRPPAERLRPIAALEGSFDASDLPRVIYIDHYGNCWTGLRGGLMSGEETLDVKGRRLPHRRVFSEAEKGEAFWYVNSVGLVEIAANRTSAAELLKVGVGDTVRIAGGTAGALH</sequence>
<name>A0A497XI96_9PROT</name>
<dbReference type="InterPro" id="IPR002747">
    <property type="entry name" value="SAM_OH_AdoTrfase"/>
</dbReference>
<dbReference type="Pfam" id="PF01887">
    <property type="entry name" value="SAM_HAT_N"/>
    <property type="match status" value="1"/>
</dbReference>
<comment type="similarity">
    <text evidence="2">Belongs to the SAM hydrolase / SAM-dependent halogenase family.</text>
</comment>
<dbReference type="OrthoDB" id="9792195at2"/>
<feature type="domain" description="S-adenosyl-l-methionine hydroxide adenosyltransferase C-terminal" evidence="4">
    <location>
        <begin position="161"/>
        <end position="239"/>
    </location>
</feature>
<keyword evidence="1" id="KW-0949">S-adenosyl-L-methionine</keyword>
<protein>
    <recommendedName>
        <fullName evidence="7">SAM-dependent chlorinase/fluorinase</fullName>
    </recommendedName>
</protein>
<keyword evidence="6" id="KW-1185">Reference proteome</keyword>
<organism evidence="5 6">
    <name type="scientific">Sulfurisoma sediminicola</name>
    <dbReference type="NCBI Taxonomy" id="1381557"/>
    <lineage>
        <taxon>Bacteria</taxon>
        <taxon>Pseudomonadati</taxon>
        <taxon>Pseudomonadota</taxon>
        <taxon>Betaproteobacteria</taxon>
        <taxon>Nitrosomonadales</taxon>
        <taxon>Sterolibacteriaceae</taxon>
        <taxon>Sulfurisoma</taxon>
    </lineage>
</organism>
<gene>
    <name evidence="5" type="ORF">DFR35_0128</name>
</gene>
<evidence type="ECO:0008006" key="7">
    <source>
        <dbReference type="Google" id="ProtNLM"/>
    </source>
</evidence>